<dbReference type="InterPro" id="IPR009014">
    <property type="entry name" value="Transketo_C/PFOR_II"/>
</dbReference>
<dbReference type="InterPro" id="IPR005477">
    <property type="entry name" value="Dxylulose-5-P_synthase"/>
</dbReference>
<reference evidence="6" key="2">
    <citation type="journal article" date="2020" name="Microorganisms">
        <title>Osmotic Adaptation and Compatible Solute Biosynthesis of Phototrophic Bacteria as Revealed from Genome Analyses.</title>
        <authorList>
            <person name="Imhoff J.F."/>
            <person name="Rahn T."/>
            <person name="Kunzel S."/>
            <person name="Keller A."/>
            <person name="Neulinger S.C."/>
        </authorList>
    </citation>
    <scope>NUCLEOTIDE SEQUENCE</scope>
    <source>
        <strain evidence="6">DSM 9154</strain>
    </source>
</reference>
<dbReference type="PANTHER" id="PTHR43322">
    <property type="entry name" value="1-D-DEOXYXYLULOSE 5-PHOSPHATE SYNTHASE-RELATED"/>
    <property type="match status" value="1"/>
</dbReference>
<dbReference type="Proteomes" id="UP000778970">
    <property type="component" value="Unassembled WGS sequence"/>
</dbReference>
<dbReference type="Gene3D" id="3.40.50.920">
    <property type="match status" value="1"/>
</dbReference>
<dbReference type="EMBL" id="NRRE01000014">
    <property type="protein sequence ID" value="MBK1696362.1"/>
    <property type="molecule type" value="Genomic_DNA"/>
</dbReference>
<feature type="non-terminal residue" evidence="6">
    <location>
        <position position="1"/>
    </location>
</feature>
<keyword evidence="7" id="KW-1185">Reference proteome</keyword>
<gene>
    <name evidence="6" type="ORF">CKO21_03790</name>
</gene>
<evidence type="ECO:0000256" key="3">
    <source>
        <dbReference type="ARBA" id="ARBA00022679"/>
    </source>
</evidence>
<keyword evidence="3" id="KW-0808">Transferase</keyword>
<comment type="cofactor">
    <cofactor evidence="1">
        <name>Mg(2+)</name>
        <dbReference type="ChEBI" id="CHEBI:18420"/>
    </cofactor>
</comment>
<dbReference type="AlphaFoldDB" id="A0A934QGR4"/>
<comment type="caution">
    <text evidence="6">The sequence shown here is derived from an EMBL/GenBank/DDBJ whole genome shotgun (WGS) entry which is preliminary data.</text>
</comment>
<reference evidence="6" key="1">
    <citation type="submission" date="2017-08" db="EMBL/GenBank/DDBJ databases">
        <authorList>
            <person name="Imhoff J.F."/>
            <person name="Rahn T."/>
            <person name="Kuenzel S."/>
            <person name="Neulinger S.C."/>
        </authorList>
    </citation>
    <scope>NUCLEOTIDE SEQUENCE</scope>
    <source>
        <strain evidence="6">DSM 9154</strain>
    </source>
</reference>
<dbReference type="SUPFAM" id="SSF52922">
    <property type="entry name" value="TK C-terminal domain-like"/>
    <property type="match status" value="1"/>
</dbReference>
<dbReference type="RefSeq" id="WP_276570040.1">
    <property type="nucleotide sequence ID" value="NZ_NRRE01000014.1"/>
</dbReference>
<evidence type="ECO:0000256" key="1">
    <source>
        <dbReference type="ARBA" id="ARBA00001946"/>
    </source>
</evidence>
<evidence type="ECO:0000259" key="5">
    <source>
        <dbReference type="Pfam" id="PF02780"/>
    </source>
</evidence>
<dbReference type="PANTHER" id="PTHR43322:SF5">
    <property type="entry name" value="1-DEOXY-D-XYLULOSE-5-PHOSPHATE SYNTHASE, CHLOROPLASTIC"/>
    <property type="match status" value="1"/>
</dbReference>
<sequence length="94" mass="10044">EVLLTVEEGAIGGFATQVLTLLAEEGLLDHGLKIRPMTLPDRFIDHDKPEQQYEAAALNACHMVARALEALGIANDGASTEVVRSAGRTGYRAV</sequence>
<keyword evidence="4" id="KW-0786">Thiamine pyrophosphate</keyword>
<protein>
    <recommendedName>
        <fullName evidence="5">Transketolase C-terminal domain-containing protein</fullName>
    </recommendedName>
</protein>
<accession>A0A934QGR4</accession>
<organism evidence="6 7">
    <name type="scientific">Rhodovibrio salinarum</name>
    <dbReference type="NCBI Taxonomy" id="1087"/>
    <lineage>
        <taxon>Bacteria</taxon>
        <taxon>Pseudomonadati</taxon>
        <taxon>Pseudomonadota</taxon>
        <taxon>Alphaproteobacteria</taxon>
        <taxon>Rhodospirillales</taxon>
        <taxon>Rhodovibrionaceae</taxon>
        <taxon>Rhodovibrio</taxon>
    </lineage>
</organism>
<dbReference type="Pfam" id="PF02780">
    <property type="entry name" value="Transketolase_C"/>
    <property type="match status" value="1"/>
</dbReference>
<evidence type="ECO:0000313" key="6">
    <source>
        <dbReference type="EMBL" id="MBK1696362.1"/>
    </source>
</evidence>
<name>A0A934QGR4_9PROT</name>
<evidence type="ECO:0000313" key="7">
    <source>
        <dbReference type="Proteomes" id="UP000778970"/>
    </source>
</evidence>
<dbReference type="GO" id="GO:0008661">
    <property type="term" value="F:1-deoxy-D-xylulose-5-phosphate synthase activity"/>
    <property type="evidence" value="ECO:0007669"/>
    <property type="project" value="InterPro"/>
</dbReference>
<dbReference type="GO" id="GO:0016114">
    <property type="term" value="P:terpenoid biosynthetic process"/>
    <property type="evidence" value="ECO:0007669"/>
    <property type="project" value="InterPro"/>
</dbReference>
<evidence type="ECO:0000256" key="4">
    <source>
        <dbReference type="ARBA" id="ARBA00023052"/>
    </source>
</evidence>
<dbReference type="InterPro" id="IPR033248">
    <property type="entry name" value="Transketolase_C"/>
</dbReference>
<comment type="subunit">
    <text evidence="2">Homodimer.</text>
</comment>
<feature type="domain" description="Transketolase C-terminal" evidence="5">
    <location>
        <begin position="3"/>
        <end position="62"/>
    </location>
</feature>
<evidence type="ECO:0000256" key="2">
    <source>
        <dbReference type="ARBA" id="ARBA00011738"/>
    </source>
</evidence>
<proteinExistence type="predicted"/>